<dbReference type="OrthoDB" id="9808623at2"/>
<evidence type="ECO:0000313" key="2">
    <source>
        <dbReference type="Proteomes" id="UP000295444"/>
    </source>
</evidence>
<dbReference type="PANTHER" id="PTHR38588">
    <property type="entry name" value="BLL0334 PROTEIN"/>
    <property type="match status" value="1"/>
</dbReference>
<reference evidence="1 2" key="1">
    <citation type="submission" date="2019-03" db="EMBL/GenBank/DDBJ databases">
        <title>Genomic Encyclopedia of Type Strains, Phase IV (KMG-IV): sequencing the most valuable type-strain genomes for metagenomic binning, comparative biology and taxonomic classification.</title>
        <authorList>
            <person name="Goeker M."/>
        </authorList>
    </citation>
    <scope>NUCLEOTIDE SEQUENCE [LARGE SCALE GENOMIC DNA]</scope>
    <source>
        <strain evidence="1 2">DSM 45361</strain>
    </source>
</reference>
<gene>
    <name evidence="1" type="ORF">EV186_1021395</name>
</gene>
<accession>A0A4R6SJF8</accession>
<dbReference type="InterPro" id="IPR010419">
    <property type="entry name" value="CO_DH_gsu"/>
</dbReference>
<protein>
    <recommendedName>
        <fullName evidence="3">Carbon monoxide dehydrogenase subunit G</fullName>
    </recommendedName>
</protein>
<dbReference type="CDD" id="cd07823">
    <property type="entry name" value="SRPBCC_5"/>
    <property type="match status" value="1"/>
</dbReference>
<keyword evidence="2" id="KW-1185">Reference proteome</keyword>
<dbReference type="Gene3D" id="3.30.530.20">
    <property type="match status" value="1"/>
</dbReference>
<organism evidence="1 2">
    <name type="scientific">Labedaea rhizosphaerae</name>
    <dbReference type="NCBI Taxonomy" id="598644"/>
    <lineage>
        <taxon>Bacteria</taxon>
        <taxon>Bacillati</taxon>
        <taxon>Actinomycetota</taxon>
        <taxon>Actinomycetes</taxon>
        <taxon>Pseudonocardiales</taxon>
        <taxon>Pseudonocardiaceae</taxon>
        <taxon>Labedaea</taxon>
    </lineage>
</organism>
<dbReference type="SUPFAM" id="SSF55961">
    <property type="entry name" value="Bet v1-like"/>
    <property type="match status" value="1"/>
</dbReference>
<comment type="caution">
    <text evidence="1">The sequence shown here is derived from an EMBL/GenBank/DDBJ whole genome shotgun (WGS) entry which is preliminary data.</text>
</comment>
<name>A0A4R6SJF8_LABRH</name>
<dbReference type="Pfam" id="PF06240">
    <property type="entry name" value="COXG"/>
    <property type="match status" value="1"/>
</dbReference>
<dbReference type="InterPro" id="IPR023393">
    <property type="entry name" value="START-like_dom_sf"/>
</dbReference>
<dbReference type="RefSeq" id="WP_133850095.1">
    <property type="nucleotide sequence ID" value="NZ_SNXZ01000002.1"/>
</dbReference>
<dbReference type="EMBL" id="SNXZ01000002">
    <property type="protein sequence ID" value="TDQ01526.1"/>
    <property type="molecule type" value="Genomic_DNA"/>
</dbReference>
<evidence type="ECO:0008006" key="3">
    <source>
        <dbReference type="Google" id="ProtNLM"/>
    </source>
</evidence>
<sequence>MRIDNSFDIDASPDQVFEFLQDAHNVAACFPGAELTEDLGDDSYKGKVKIKVGPVTAAYAGTATIVERDDVNRVAVLLAEGKDAKGSGSAKATARMQVDPHGAGATVTFSTDLTISGKLAQFGRGIMADVSGRMVAELAAQVRTRITAATPAAESAAASAEAPPTLPTPPAAAPPMKFSSILRAMLAGFVKRVRARIRDRRARNPR</sequence>
<proteinExistence type="predicted"/>
<dbReference type="PANTHER" id="PTHR38588:SF1">
    <property type="entry name" value="BLL0334 PROTEIN"/>
    <property type="match status" value="1"/>
</dbReference>
<dbReference type="AlphaFoldDB" id="A0A4R6SJF8"/>
<dbReference type="Proteomes" id="UP000295444">
    <property type="component" value="Unassembled WGS sequence"/>
</dbReference>
<evidence type="ECO:0000313" key="1">
    <source>
        <dbReference type="EMBL" id="TDQ01526.1"/>
    </source>
</evidence>